<organism evidence="2 3">
    <name type="scientific">Pseudomonas putida</name>
    <name type="common">Arthrobacter siderocapsulatus</name>
    <dbReference type="NCBI Taxonomy" id="303"/>
    <lineage>
        <taxon>Bacteria</taxon>
        <taxon>Pseudomonadati</taxon>
        <taxon>Pseudomonadota</taxon>
        <taxon>Gammaproteobacteria</taxon>
        <taxon>Pseudomonadales</taxon>
        <taxon>Pseudomonadaceae</taxon>
        <taxon>Pseudomonas</taxon>
    </lineage>
</organism>
<feature type="transmembrane region" description="Helical" evidence="1">
    <location>
        <begin position="219"/>
        <end position="238"/>
    </location>
</feature>
<evidence type="ECO:0000256" key="1">
    <source>
        <dbReference type="SAM" id="Phobius"/>
    </source>
</evidence>
<proteinExistence type="predicted"/>
<name>A0A7W2KXN3_PSEPU</name>
<dbReference type="EMBL" id="JACGDG010000002">
    <property type="protein sequence ID" value="MBA6114693.1"/>
    <property type="molecule type" value="Genomic_DNA"/>
</dbReference>
<keyword evidence="1" id="KW-0812">Transmembrane</keyword>
<comment type="caution">
    <text evidence="2">The sequence shown here is derived from an EMBL/GenBank/DDBJ whole genome shotgun (WGS) entry which is preliminary data.</text>
</comment>
<feature type="transmembrane region" description="Helical" evidence="1">
    <location>
        <begin position="65"/>
        <end position="86"/>
    </location>
</feature>
<sequence>MKMHLTILSLNPRIVVNITRILITEHAREPTALLWSAIAPCILFVITTQQHHAPGAPPPSYTGSAAWFFSYISASVAFFGFSFYLIGRRESGFIRSFIYQRDAIRRFLIAHFCSYSIISVGYAFLFYLATKPLYGHYSLIELSRLLASFYTSYLFFTCIGLGIAALPIKFSTSSTLFSLMSFLMLISGYTGAVQGPATPHSLTLLNPLYLSTKLFNNELSLLNSFSAALVSALIALYLTGRYFRVQPIWSRY</sequence>
<evidence type="ECO:0000313" key="2">
    <source>
        <dbReference type="EMBL" id="MBA6114693.1"/>
    </source>
</evidence>
<evidence type="ECO:0008006" key="4">
    <source>
        <dbReference type="Google" id="ProtNLM"/>
    </source>
</evidence>
<feature type="transmembrane region" description="Helical" evidence="1">
    <location>
        <begin position="107"/>
        <end position="129"/>
    </location>
</feature>
<protein>
    <recommendedName>
        <fullName evidence="4">ABC-2 type transporter domain-containing protein</fullName>
    </recommendedName>
</protein>
<gene>
    <name evidence="2" type="ORF">H4C47_02960</name>
</gene>
<accession>A0A7W2KXN3</accession>
<feature type="transmembrane region" description="Helical" evidence="1">
    <location>
        <begin position="175"/>
        <end position="199"/>
    </location>
</feature>
<feature type="transmembrane region" description="Helical" evidence="1">
    <location>
        <begin position="32"/>
        <end position="53"/>
    </location>
</feature>
<dbReference type="AlphaFoldDB" id="A0A7W2KXN3"/>
<dbReference type="RefSeq" id="WP_176512502.1">
    <property type="nucleotide sequence ID" value="NZ_CP060529.1"/>
</dbReference>
<feature type="transmembrane region" description="Helical" evidence="1">
    <location>
        <begin position="149"/>
        <end position="168"/>
    </location>
</feature>
<keyword evidence="1" id="KW-0472">Membrane</keyword>
<keyword evidence="1" id="KW-1133">Transmembrane helix</keyword>
<reference evidence="2 3" key="1">
    <citation type="submission" date="2020-07" db="EMBL/GenBank/DDBJ databases">
        <title>Diversity of carbapenemase encoding genes among Pseudomonas putida group clinical isolates in a tertiary Brazilian hospital.</title>
        <authorList>
            <person name="Alberto-Lei F."/>
            <person name="Nodari C.S."/>
            <person name="Streling A.P."/>
            <person name="Paulino J.T."/>
            <person name="Bessa-Neto F.O."/>
            <person name="Cayo R."/>
            <person name="Gales A.C."/>
        </authorList>
    </citation>
    <scope>NUCLEOTIDE SEQUENCE [LARGE SCALE GENOMIC DNA]</scope>
    <source>
        <strain evidence="2 3">12464</strain>
    </source>
</reference>
<dbReference type="Proteomes" id="UP000553948">
    <property type="component" value="Unassembled WGS sequence"/>
</dbReference>
<evidence type="ECO:0000313" key="3">
    <source>
        <dbReference type="Proteomes" id="UP000553948"/>
    </source>
</evidence>